<dbReference type="Proteomes" id="UP001378960">
    <property type="component" value="Unassembled WGS sequence"/>
</dbReference>
<comment type="subcellular location">
    <subcellularLocation>
        <location evidence="2">Cytoplasm</location>
    </subcellularLocation>
    <subcellularLocation>
        <location evidence="1">Nucleus</location>
    </subcellularLocation>
</comment>
<dbReference type="InterPro" id="IPR019410">
    <property type="entry name" value="Methyltransf_16"/>
</dbReference>
<evidence type="ECO:0000256" key="9">
    <source>
        <dbReference type="ARBA" id="ARBA00038126"/>
    </source>
</evidence>
<evidence type="ECO:0000256" key="4">
    <source>
        <dbReference type="ARBA" id="ARBA00022490"/>
    </source>
</evidence>
<sequence>MSFKFDFDQEDQEIVQVDNPLNSYNEIIKPKIHLFDEILKSLINIRISYENVVLGGISMRRRTIYDVRGQIMSEDDMSDNGNNSTNFLLSEDDLIKGIYEGGLKSWECASDLIEYLESFNIDNNNAIIEMGCGNAMPSIRIIERLINNQLNNNGLKIILSDYNYDVLRLVTIPNMILMLMKKIDNETFIKLQEDEVIRDEEIVITESLIKWVKEYLYNNKISIDLISGGWGNEYVEIIENSTIEYKNRLVLCSEGIYSNDTLPIVAGIVSKLTNGQTDTFIAAKDVYFGVGGSIAVFETWLQNLQVEYSVKKVGGNGSLSRSIVHCK</sequence>
<name>A0AAV5RBD1_PICKL</name>
<evidence type="ECO:0000256" key="6">
    <source>
        <dbReference type="ARBA" id="ARBA00022679"/>
    </source>
</evidence>
<keyword evidence="11" id="KW-1185">Reference proteome</keyword>
<dbReference type="Gene3D" id="3.40.50.150">
    <property type="entry name" value="Vaccinia Virus protein VP39"/>
    <property type="match status" value="1"/>
</dbReference>
<dbReference type="PANTHER" id="PTHR14614">
    <property type="entry name" value="HEPATOCELLULAR CARCINOMA-ASSOCIATED ANTIGEN"/>
    <property type="match status" value="1"/>
</dbReference>
<evidence type="ECO:0000256" key="2">
    <source>
        <dbReference type="ARBA" id="ARBA00004496"/>
    </source>
</evidence>
<dbReference type="InterPro" id="IPR029063">
    <property type="entry name" value="SAM-dependent_MTases_sf"/>
</dbReference>
<keyword evidence="7" id="KW-0949">S-adenosyl-L-methionine</keyword>
<evidence type="ECO:0000313" key="10">
    <source>
        <dbReference type="EMBL" id="GMM48503.1"/>
    </source>
</evidence>
<reference evidence="10 11" key="1">
    <citation type="journal article" date="2023" name="Elife">
        <title>Identification of key yeast species and microbe-microbe interactions impacting larval growth of Drosophila in the wild.</title>
        <authorList>
            <person name="Mure A."/>
            <person name="Sugiura Y."/>
            <person name="Maeda R."/>
            <person name="Honda K."/>
            <person name="Sakurai N."/>
            <person name="Takahashi Y."/>
            <person name="Watada M."/>
            <person name="Katoh T."/>
            <person name="Gotoh A."/>
            <person name="Gotoh Y."/>
            <person name="Taniguchi I."/>
            <person name="Nakamura K."/>
            <person name="Hayashi T."/>
            <person name="Katayama T."/>
            <person name="Uemura T."/>
            <person name="Hattori Y."/>
        </authorList>
    </citation>
    <scope>NUCLEOTIDE SEQUENCE [LARGE SCALE GENOMIC DNA]</scope>
    <source>
        <strain evidence="10 11">PK-24</strain>
    </source>
</reference>
<evidence type="ECO:0000256" key="8">
    <source>
        <dbReference type="ARBA" id="ARBA00023242"/>
    </source>
</evidence>
<evidence type="ECO:0000313" key="11">
    <source>
        <dbReference type="Proteomes" id="UP001378960"/>
    </source>
</evidence>
<protein>
    <recommendedName>
        <fullName evidence="3">protein-histidine N-methyltransferase</fullName>
        <ecNumber evidence="3">2.1.1.85</ecNumber>
    </recommendedName>
</protein>
<dbReference type="GO" id="GO:0018064">
    <property type="term" value="F:protein-L-histidine N-tele-methyltransferase activity"/>
    <property type="evidence" value="ECO:0007669"/>
    <property type="project" value="UniProtKB-EC"/>
</dbReference>
<evidence type="ECO:0000256" key="3">
    <source>
        <dbReference type="ARBA" id="ARBA00012533"/>
    </source>
</evidence>
<organism evidence="10 11">
    <name type="scientific">Pichia kluyveri</name>
    <name type="common">Yeast</name>
    <dbReference type="NCBI Taxonomy" id="36015"/>
    <lineage>
        <taxon>Eukaryota</taxon>
        <taxon>Fungi</taxon>
        <taxon>Dikarya</taxon>
        <taxon>Ascomycota</taxon>
        <taxon>Saccharomycotina</taxon>
        <taxon>Pichiomycetes</taxon>
        <taxon>Pichiales</taxon>
        <taxon>Pichiaceae</taxon>
        <taxon>Pichia</taxon>
    </lineage>
</organism>
<evidence type="ECO:0000256" key="1">
    <source>
        <dbReference type="ARBA" id="ARBA00004123"/>
    </source>
</evidence>
<keyword evidence="6" id="KW-0808">Transferase</keyword>
<dbReference type="GO" id="GO:0032259">
    <property type="term" value="P:methylation"/>
    <property type="evidence" value="ECO:0007669"/>
    <property type="project" value="UniProtKB-KW"/>
</dbReference>
<comment type="similarity">
    <text evidence="9">Belongs to the methyltransferase superfamily. METTL18 family.</text>
</comment>
<accession>A0AAV5RBD1</accession>
<comment type="caution">
    <text evidence="10">The sequence shown here is derived from an EMBL/GenBank/DDBJ whole genome shotgun (WGS) entry which is preliminary data.</text>
</comment>
<proteinExistence type="inferred from homology"/>
<keyword evidence="5" id="KW-0489">Methyltransferase</keyword>
<evidence type="ECO:0000256" key="5">
    <source>
        <dbReference type="ARBA" id="ARBA00022603"/>
    </source>
</evidence>
<dbReference type="GO" id="GO:0005737">
    <property type="term" value="C:cytoplasm"/>
    <property type="evidence" value="ECO:0007669"/>
    <property type="project" value="UniProtKB-SubCell"/>
</dbReference>
<keyword evidence="4" id="KW-0963">Cytoplasm</keyword>
<dbReference type="EC" id="2.1.1.85" evidence="3"/>
<dbReference type="EMBL" id="BTGB01000009">
    <property type="protein sequence ID" value="GMM48503.1"/>
    <property type="molecule type" value="Genomic_DNA"/>
</dbReference>
<dbReference type="GO" id="GO:0005634">
    <property type="term" value="C:nucleus"/>
    <property type="evidence" value="ECO:0007669"/>
    <property type="project" value="UniProtKB-SubCell"/>
</dbReference>
<dbReference type="AlphaFoldDB" id="A0AAV5RBD1"/>
<dbReference type="PANTHER" id="PTHR14614:SF39">
    <property type="entry name" value="HISTIDINE PROTEIN METHYLTRANSFERASE 1 HOMOLOG"/>
    <property type="match status" value="1"/>
</dbReference>
<keyword evidence="8" id="KW-0539">Nucleus</keyword>
<gene>
    <name evidence="10" type="ORF">DAPK24_051010</name>
</gene>
<evidence type="ECO:0000256" key="7">
    <source>
        <dbReference type="ARBA" id="ARBA00022691"/>
    </source>
</evidence>